<dbReference type="PANTHER" id="PTHR43140">
    <property type="entry name" value="TYPE-1 RESTRICTION ENZYME ECOKI SPECIFICITY PROTEIN"/>
    <property type="match status" value="1"/>
</dbReference>
<dbReference type="SUPFAM" id="SSF116734">
    <property type="entry name" value="DNA methylase specificity domain"/>
    <property type="match status" value="1"/>
</dbReference>
<keyword evidence="7" id="KW-1185">Reference proteome</keyword>
<dbReference type="GO" id="GO:0004519">
    <property type="term" value="F:endonuclease activity"/>
    <property type="evidence" value="ECO:0007669"/>
    <property type="project" value="UniProtKB-KW"/>
</dbReference>
<dbReference type="GO" id="GO:0016787">
    <property type="term" value="F:hydrolase activity"/>
    <property type="evidence" value="ECO:0007669"/>
    <property type="project" value="UniProtKB-KW"/>
</dbReference>
<keyword evidence="3" id="KW-0238">DNA-binding</keyword>
<dbReference type="Gene3D" id="3.90.220.20">
    <property type="entry name" value="DNA methylase specificity domains"/>
    <property type="match status" value="1"/>
</dbReference>
<dbReference type="RefSeq" id="WP_252795165.1">
    <property type="nucleotide sequence ID" value="NZ_CP097121.1"/>
</dbReference>
<keyword evidence="6" id="KW-0255">Endonuclease</keyword>
<dbReference type="Pfam" id="PF01420">
    <property type="entry name" value="Methylase_S"/>
    <property type="match status" value="1"/>
</dbReference>
<dbReference type="PANTHER" id="PTHR43140:SF1">
    <property type="entry name" value="TYPE I RESTRICTION ENZYME ECOKI SPECIFICITY SUBUNIT"/>
    <property type="match status" value="1"/>
</dbReference>
<dbReference type="InterPro" id="IPR051212">
    <property type="entry name" value="Type-I_RE_S_subunit"/>
</dbReference>
<proteinExistence type="inferred from homology"/>
<feature type="domain" description="Type I restriction modification DNA specificity" evidence="5">
    <location>
        <begin position="19"/>
        <end position="174"/>
    </location>
</feature>
<evidence type="ECO:0000256" key="1">
    <source>
        <dbReference type="ARBA" id="ARBA00010923"/>
    </source>
</evidence>
<comment type="subunit">
    <text evidence="4">The methyltransferase is composed of M and S polypeptides.</text>
</comment>
<evidence type="ECO:0000313" key="6">
    <source>
        <dbReference type="EMBL" id="USS90651.1"/>
    </source>
</evidence>
<evidence type="ECO:0000259" key="5">
    <source>
        <dbReference type="Pfam" id="PF01420"/>
    </source>
</evidence>
<dbReference type="EMBL" id="CP097121">
    <property type="protein sequence ID" value="USS90651.1"/>
    <property type="molecule type" value="Genomic_DNA"/>
</dbReference>
<keyword evidence="6" id="KW-0540">Nuclease</keyword>
<evidence type="ECO:0000256" key="4">
    <source>
        <dbReference type="ARBA" id="ARBA00038652"/>
    </source>
</evidence>
<dbReference type="Proteomes" id="UP001056164">
    <property type="component" value="Chromosome"/>
</dbReference>
<keyword evidence="6" id="KW-0378">Hydrolase</keyword>
<evidence type="ECO:0000256" key="3">
    <source>
        <dbReference type="ARBA" id="ARBA00023125"/>
    </source>
</evidence>
<evidence type="ECO:0000313" key="7">
    <source>
        <dbReference type="Proteomes" id="UP001056164"/>
    </source>
</evidence>
<dbReference type="InterPro" id="IPR000055">
    <property type="entry name" value="Restrct_endonuc_typeI_TRD"/>
</dbReference>
<sequence>MTKNEAKRVPAIRFKDFSDKWDEQKLKNVTVNLDKLRVPVTKSKRIPGPTPYYGANGIQDHVKGFTHDGKLILIAEDGANDINDYPIQIVTGKVWVNNHAHILMALENISNYLFIGKSLKTINIKHYLTGSGRTKLNKGELEKITLSLPSLPEQVKIGTFLQKIDQLITVKKYKLAKRLHLKALLQQRLGSYQNCFTRSLYFTYFTYKNKQRQFRSPLTIPK</sequence>
<keyword evidence="2" id="KW-0680">Restriction system</keyword>
<organism evidence="6 7">
    <name type="scientific">Fructilactobacillus carniphilus</name>
    <dbReference type="NCBI Taxonomy" id="2940297"/>
    <lineage>
        <taxon>Bacteria</taxon>
        <taxon>Bacillati</taxon>
        <taxon>Bacillota</taxon>
        <taxon>Bacilli</taxon>
        <taxon>Lactobacillales</taxon>
        <taxon>Lactobacillaceae</taxon>
        <taxon>Fructilactobacillus</taxon>
    </lineage>
</organism>
<gene>
    <name evidence="6" type="ORF">M3M37_07425</name>
</gene>
<dbReference type="InterPro" id="IPR044946">
    <property type="entry name" value="Restrct_endonuc_typeI_TRD_sf"/>
</dbReference>
<name>A0ABY5BVW9_9LACO</name>
<comment type="similarity">
    <text evidence="1">Belongs to the type-I restriction system S methylase family.</text>
</comment>
<dbReference type="CDD" id="cd17262">
    <property type="entry name" value="RMtype1_S_Aco12261I-TRD2-CR2"/>
    <property type="match status" value="1"/>
</dbReference>
<protein>
    <submittedName>
        <fullName evidence="6">Restriction endonuclease subunit S</fullName>
        <ecNumber evidence="6">3.1.21.-</ecNumber>
    </submittedName>
</protein>
<accession>A0ABY5BVW9</accession>
<evidence type="ECO:0000256" key="2">
    <source>
        <dbReference type="ARBA" id="ARBA00022747"/>
    </source>
</evidence>
<dbReference type="EC" id="3.1.21.-" evidence="6"/>
<reference evidence="6" key="1">
    <citation type="submission" date="2022-05" db="EMBL/GenBank/DDBJ databases">
        <authorList>
            <person name="Oliphant S.A."/>
            <person name="Watson-Haigh N.S."/>
            <person name="Sumby K.M."/>
            <person name="Gardner J.M."/>
            <person name="Jiranek V."/>
        </authorList>
    </citation>
    <scope>NUCLEOTIDE SEQUENCE</scope>
    <source>
        <strain evidence="6">KI4_A6</strain>
    </source>
</reference>
<dbReference type="Gene3D" id="1.10.287.1120">
    <property type="entry name" value="Bipartite methylase S protein"/>
    <property type="match status" value="1"/>
</dbReference>